<accession>A0A4Z0PPD0</accession>
<gene>
    <name evidence="9" type="primary">pncA</name>
    <name evidence="9" type="ORF">E5J99_05480</name>
</gene>
<evidence type="ECO:0000259" key="8">
    <source>
        <dbReference type="Pfam" id="PF00857"/>
    </source>
</evidence>
<dbReference type="SUPFAM" id="SSF52499">
    <property type="entry name" value="Isochorismatase-like hydrolases"/>
    <property type="match status" value="1"/>
</dbReference>
<dbReference type="GO" id="GO:0046872">
    <property type="term" value="F:metal ion binding"/>
    <property type="evidence" value="ECO:0007669"/>
    <property type="project" value="UniProtKB-KW"/>
</dbReference>
<protein>
    <recommendedName>
        <fullName evidence="6">nicotinamidase</fullName>
        <ecNumber evidence="6">3.5.1.19</ecNumber>
    </recommendedName>
    <alternativeName>
        <fullName evidence="7">Nicotinamide deamidase</fullName>
    </alternativeName>
</protein>
<evidence type="ECO:0000256" key="3">
    <source>
        <dbReference type="ARBA" id="ARBA00022723"/>
    </source>
</evidence>
<name>A0A4Z0PPD0_9BACT</name>
<keyword evidence="10" id="KW-1185">Reference proteome</keyword>
<keyword evidence="3" id="KW-0479">Metal-binding</keyword>
<dbReference type="InterPro" id="IPR052347">
    <property type="entry name" value="Isochorismatase_Nicotinamidase"/>
</dbReference>
<evidence type="ECO:0000256" key="1">
    <source>
        <dbReference type="ARBA" id="ARBA00006336"/>
    </source>
</evidence>
<comment type="pathway">
    <text evidence="5">Cofactor biosynthesis; nicotinate biosynthesis; nicotinate from nicotinamide: step 1/1.</text>
</comment>
<proteinExistence type="inferred from homology"/>
<dbReference type="RefSeq" id="WP_135496715.1">
    <property type="nucleotide sequence ID" value="NZ_SRLD01000007.1"/>
</dbReference>
<keyword evidence="2" id="KW-0662">Pyridine nucleotide biosynthesis</keyword>
<dbReference type="CDD" id="cd01011">
    <property type="entry name" value="nicotinamidase"/>
    <property type="match status" value="1"/>
</dbReference>
<evidence type="ECO:0000256" key="2">
    <source>
        <dbReference type="ARBA" id="ARBA00022642"/>
    </source>
</evidence>
<dbReference type="PANTHER" id="PTHR11080">
    <property type="entry name" value="PYRAZINAMIDASE/NICOTINAMIDASE"/>
    <property type="match status" value="1"/>
</dbReference>
<feature type="domain" description="Isochorismatase-like" evidence="8">
    <location>
        <begin position="3"/>
        <end position="199"/>
    </location>
</feature>
<dbReference type="InterPro" id="IPR000868">
    <property type="entry name" value="Isochorismatase-like_dom"/>
</dbReference>
<dbReference type="AlphaFoldDB" id="A0A4Z0PPD0"/>
<dbReference type="PANTHER" id="PTHR11080:SF2">
    <property type="entry name" value="LD05707P"/>
    <property type="match status" value="1"/>
</dbReference>
<keyword evidence="4 9" id="KW-0378">Hydrolase</keyword>
<dbReference type="InterPro" id="IPR036380">
    <property type="entry name" value="Isochorismatase-like_sf"/>
</dbReference>
<organism evidence="9 10">
    <name type="scientific">Hymenobacter elongatus</name>
    <dbReference type="NCBI Taxonomy" id="877208"/>
    <lineage>
        <taxon>Bacteria</taxon>
        <taxon>Pseudomonadati</taxon>
        <taxon>Bacteroidota</taxon>
        <taxon>Cytophagia</taxon>
        <taxon>Cytophagales</taxon>
        <taxon>Hymenobacteraceae</taxon>
        <taxon>Hymenobacter</taxon>
    </lineage>
</organism>
<evidence type="ECO:0000256" key="6">
    <source>
        <dbReference type="ARBA" id="ARBA00039017"/>
    </source>
</evidence>
<sequence>MNALLLIDIQPDFLPGGALPVPDGDAILPIVNALQPHFDLVVATQDWHPPQHESFAVHHPGTQPLDEIDLHGLRQTLWPVHCVQGSAGAELAAALDTSRIARVFRKGTTPEIDSYSGFHDNGHRHSTGLAEYLRSQNVTAVYVAGLAADYCVYFTAKDALLEGFDTYLLEDATRPISPEGFARAKADLVQAGGHLMQSTDVPLRA</sequence>
<dbReference type="Proteomes" id="UP000297739">
    <property type="component" value="Unassembled WGS sequence"/>
</dbReference>
<evidence type="ECO:0000256" key="5">
    <source>
        <dbReference type="ARBA" id="ARBA00037900"/>
    </source>
</evidence>
<evidence type="ECO:0000256" key="4">
    <source>
        <dbReference type="ARBA" id="ARBA00022801"/>
    </source>
</evidence>
<evidence type="ECO:0000313" key="9">
    <source>
        <dbReference type="EMBL" id="TGE18353.1"/>
    </source>
</evidence>
<dbReference type="Gene3D" id="3.40.50.850">
    <property type="entry name" value="Isochorismatase-like"/>
    <property type="match status" value="1"/>
</dbReference>
<evidence type="ECO:0000313" key="10">
    <source>
        <dbReference type="Proteomes" id="UP000297739"/>
    </source>
</evidence>
<dbReference type="NCBIfam" id="NF008623">
    <property type="entry name" value="PRK11609.1"/>
    <property type="match status" value="1"/>
</dbReference>
<dbReference type="Pfam" id="PF00857">
    <property type="entry name" value="Isochorismatase"/>
    <property type="match status" value="1"/>
</dbReference>
<reference evidence="9 10" key="1">
    <citation type="submission" date="2019-04" db="EMBL/GenBank/DDBJ databases">
        <authorList>
            <person name="Feng G."/>
            <person name="Zhang J."/>
            <person name="Zhu H."/>
        </authorList>
    </citation>
    <scope>NUCLEOTIDE SEQUENCE [LARGE SCALE GENOMIC DNA]</scope>
    <source>
        <strain evidence="9 10">JCM 17223</strain>
    </source>
</reference>
<evidence type="ECO:0000256" key="7">
    <source>
        <dbReference type="ARBA" id="ARBA00043224"/>
    </source>
</evidence>
<dbReference type="GO" id="GO:0008936">
    <property type="term" value="F:nicotinamidase activity"/>
    <property type="evidence" value="ECO:0007669"/>
    <property type="project" value="UniProtKB-EC"/>
</dbReference>
<dbReference type="EC" id="3.5.1.19" evidence="6"/>
<dbReference type="EMBL" id="SRLD01000007">
    <property type="protein sequence ID" value="TGE18353.1"/>
    <property type="molecule type" value="Genomic_DNA"/>
</dbReference>
<dbReference type="OrthoDB" id="9791276at2"/>
<comment type="similarity">
    <text evidence="1">Belongs to the isochorismatase family.</text>
</comment>
<dbReference type="GO" id="GO:0019363">
    <property type="term" value="P:pyridine nucleotide biosynthetic process"/>
    <property type="evidence" value="ECO:0007669"/>
    <property type="project" value="UniProtKB-KW"/>
</dbReference>
<comment type="caution">
    <text evidence="9">The sequence shown here is derived from an EMBL/GenBank/DDBJ whole genome shotgun (WGS) entry which is preliminary data.</text>
</comment>